<dbReference type="Proteomes" id="UP000785613">
    <property type="component" value="Unassembled WGS sequence"/>
</dbReference>
<reference evidence="2 3" key="1">
    <citation type="submission" date="2019-09" db="EMBL/GenBank/DDBJ databases">
        <title>Taxonomy of Antarctic Massilia spp.: description of Massilia rubra sp. nov., Massilia aquatica sp. nov., Massilia mucilaginosa sp. nov., Massilia frigida sp. nov. isolated from streams, lakes and regoliths.</title>
        <authorList>
            <person name="Holochova P."/>
            <person name="Sedlacek I."/>
            <person name="Kralova S."/>
            <person name="Maslanova I."/>
            <person name="Busse H.-J."/>
            <person name="Stankova E."/>
            <person name="Vrbovska V."/>
            <person name="Kovarovic V."/>
            <person name="Bartak M."/>
            <person name="Svec P."/>
            <person name="Pantucek R."/>
        </authorList>
    </citation>
    <scope>NUCLEOTIDE SEQUENCE [LARGE SCALE GENOMIC DNA]</scope>
    <source>
        <strain evidence="2 3">CCM 8692</strain>
    </source>
</reference>
<sequence length="148" mass="15527">MINNSLRRVLGACALAVALSAPSLHAAGAELVVIVSAKSPVASLRADQVADIFLGQVGTFPDGAEAVALDQRIGSPLRDEFYARVAAKTPALLKAYWTKMIFTGRGQPPQEAADSAAVRRMVADNPALIGYIDKAALDPSVKAVLMVR</sequence>
<feature type="chain" id="PRO_5046089310" evidence="1">
    <location>
        <begin position="27"/>
        <end position="148"/>
    </location>
</feature>
<name>A0ABX0LMT7_9BURK</name>
<organism evidence="2 3">
    <name type="scientific">Massilia rubra</name>
    <dbReference type="NCBI Taxonomy" id="2607910"/>
    <lineage>
        <taxon>Bacteria</taxon>
        <taxon>Pseudomonadati</taxon>
        <taxon>Pseudomonadota</taxon>
        <taxon>Betaproteobacteria</taxon>
        <taxon>Burkholderiales</taxon>
        <taxon>Oxalobacteraceae</taxon>
        <taxon>Telluria group</taxon>
        <taxon>Massilia</taxon>
    </lineage>
</organism>
<dbReference type="RefSeq" id="WP_167227083.1">
    <property type="nucleotide sequence ID" value="NZ_VUYU01000012.1"/>
</dbReference>
<feature type="signal peptide" evidence="1">
    <location>
        <begin position="1"/>
        <end position="26"/>
    </location>
</feature>
<proteinExistence type="predicted"/>
<evidence type="ECO:0000313" key="3">
    <source>
        <dbReference type="Proteomes" id="UP000785613"/>
    </source>
</evidence>
<keyword evidence="3" id="KW-1185">Reference proteome</keyword>
<gene>
    <name evidence="2" type="ORF">F0185_19060</name>
</gene>
<evidence type="ECO:0000313" key="2">
    <source>
        <dbReference type="EMBL" id="NHZ35667.1"/>
    </source>
</evidence>
<dbReference type="SUPFAM" id="SSF53850">
    <property type="entry name" value="Periplasmic binding protein-like II"/>
    <property type="match status" value="1"/>
</dbReference>
<evidence type="ECO:0000256" key="1">
    <source>
        <dbReference type="SAM" id="SignalP"/>
    </source>
</evidence>
<protein>
    <submittedName>
        <fullName evidence="2">Phosphate ABC transporter substrate-binding protein</fullName>
    </submittedName>
</protein>
<dbReference type="EMBL" id="VUYU01000012">
    <property type="protein sequence ID" value="NHZ35667.1"/>
    <property type="molecule type" value="Genomic_DNA"/>
</dbReference>
<keyword evidence="1" id="KW-0732">Signal</keyword>
<dbReference type="Gene3D" id="3.40.190.10">
    <property type="entry name" value="Periplasmic binding protein-like II"/>
    <property type="match status" value="1"/>
</dbReference>
<comment type="caution">
    <text evidence="2">The sequence shown here is derived from an EMBL/GenBank/DDBJ whole genome shotgun (WGS) entry which is preliminary data.</text>
</comment>
<accession>A0ABX0LMT7</accession>